<feature type="compositionally biased region" description="Polar residues" evidence="1">
    <location>
        <begin position="816"/>
        <end position="825"/>
    </location>
</feature>
<feature type="region of interest" description="Disordered" evidence="1">
    <location>
        <begin position="573"/>
        <end position="600"/>
    </location>
</feature>
<reference evidence="2 3" key="1">
    <citation type="submission" date="2015-01" db="EMBL/GenBank/DDBJ databases">
        <title>The Genome Sequence of Ochroconis gallopava CBS43764.</title>
        <authorList>
            <consortium name="The Broad Institute Genomics Platform"/>
            <person name="Cuomo C."/>
            <person name="de Hoog S."/>
            <person name="Gorbushina A."/>
            <person name="Stielow B."/>
            <person name="Teixiera M."/>
            <person name="Abouelleil A."/>
            <person name="Chapman S.B."/>
            <person name="Priest M."/>
            <person name="Young S.K."/>
            <person name="Wortman J."/>
            <person name="Nusbaum C."/>
            <person name="Birren B."/>
        </authorList>
    </citation>
    <scope>NUCLEOTIDE SEQUENCE [LARGE SCALE GENOMIC DNA]</scope>
    <source>
        <strain evidence="2 3">CBS 43764</strain>
    </source>
</reference>
<dbReference type="PANTHER" id="PTHR44163:SF1">
    <property type="entry name" value="U3 SMALL NUCLEOLAR RNA-ASSOCIATED PROTEIN 4 HOMOLOG"/>
    <property type="match status" value="1"/>
</dbReference>
<dbReference type="GO" id="GO:0032040">
    <property type="term" value="C:small-subunit processome"/>
    <property type="evidence" value="ECO:0007669"/>
    <property type="project" value="TreeGrafter"/>
</dbReference>
<dbReference type="Proteomes" id="UP000053259">
    <property type="component" value="Unassembled WGS sequence"/>
</dbReference>
<sequence length="916" mass="102249">MDIHRARFIPYPSSAINALAFSAINDGELAKGGLKNLRLAVGRANGDIEIWNPLRGAWVQETVFHGGKGRTIEGLLWIQEPNEFDTEGRITSTGQLRLFSIGYSSAVTEWDLGTGLPLRHSTGNLNEIWCFAAQPRLHVTESRKAANEGKPRGQDIVVGCSDGSIALLSTADNDLHFQKYISRPHGKDVRPLSISFRDRYTIAVGFNNSTFRIYDIRNSKVIRTVSLGAGSKGGPKDLHVWAIRWLPSGEIACADSAGDLRFFDSKLFTQYQRINAHRGDIFSIAISHDGSSLFTAGADRRTSIFRRGRSGRQWNKQTHKFYHDHDVKALAVYDGNKTQQMSFLASGGLDTNLAIVPIQHYGEEYHRGISGLPQLPPVTSSEATRLVACWHGQEVDIWKIQSQDGDTGNGGAPRRLVHMTIKGEEAIANASLSKDGELIAISTAAVTQLFRISRIEDGPKEKLQIVKLTTEAPLDAGRIVQISGDQKWLSIVTHNNDVLVFRLSRQENGVQLSKQPFRLERIKRGSDTSSLGSYRRRISRLQFSPDSKVLVVADLAGFIDCWQLEGIEDTSAPDVEMIDVGDDTSDNSSSDEDDDNDQTEMKSFGQHWTRMVASKALPQLDSAALFLTFRPGRRTKKAEANGTPRKEINGIKTKHAPKQAVVERDDDALVEQTNDKYELFVLTAKHQLYEFDLATGQLTSWSRQNTTDCLPDTFQKIKDRAMGCYWHTTLQAQRLYVYGSNWLFMLDVMQDFVPETKDEEPESENGGLIARPQKRNRQGKSGAGDKIRDEDYVGFKPGVESIQDGEPVKKKRKPADQTQPLNGQQTDREDDEDVDADEEPASKNLRGKRSRGQEADGEGELGDGPRKTWHSFAYRPILAVIPLQETASYIETVVVERPMWELDLPPRLLGPHDKAR</sequence>
<dbReference type="FunCoup" id="A0A0D2AL95">
    <property type="interactions" value="888"/>
</dbReference>
<dbReference type="GO" id="GO:0003723">
    <property type="term" value="F:RNA binding"/>
    <property type="evidence" value="ECO:0007669"/>
    <property type="project" value="TreeGrafter"/>
</dbReference>
<dbReference type="InterPro" id="IPR001680">
    <property type="entry name" value="WD40_rpt"/>
</dbReference>
<dbReference type="GO" id="GO:0034455">
    <property type="term" value="C:t-UTP complex"/>
    <property type="evidence" value="ECO:0007669"/>
    <property type="project" value="TreeGrafter"/>
</dbReference>
<evidence type="ECO:0000313" key="3">
    <source>
        <dbReference type="Proteomes" id="UP000053259"/>
    </source>
</evidence>
<keyword evidence="3" id="KW-1185">Reference proteome</keyword>
<feature type="compositionally biased region" description="Acidic residues" evidence="1">
    <location>
        <begin position="576"/>
        <end position="598"/>
    </location>
</feature>
<protein>
    <submittedName>
        <fullName evidence="2">Uncharacterized protein</fullName>
    </submittedName>
</protein>
<feature type="compositionally biased region" description="Acidic residues" evidence="1">
    <location>
        <begin position="828"/>
        <end position="839"/>
    </location>
</feature>
<dbReference type="VEuPathDB" id="FungiDB:PV09_02150"/>
<dbReference type="RefSeq" id="XP_016217169.1">
    <property type="nucleotide sequence ID" value="XM_016355153.1"/>
</dbReference>
<dbReference type="PANTHER" id="PTHR44163">
    <property type="entry name" value="U3 SMALL NUCLEOLAR RNA-ASSOCIATED PROTEIN 4 HOMOLOG"/>
    <property type="match status" value="1"/>
</dbReference>
<dbReference type="GO" id="GO:0030686">
    <property type="term" value="C:90S preribosome"/>
    <property type="evidence" value="ECO:0007669"/>
    <property type="project" value="InterPro"/>
</dbReference>
<dbReference type="STRING" id="253628.A0A0D2AL95"/>
<dbReference type="InterPro" id="IPR036322">
    <property type="entry name" value="WD40_repeat_dom_sf"/>
</dbReference>
<dbReference type="Pfam" id="PF00400">
    <property type="entry name" value="WD40"/>
    <property type="match status" value="1"/>
</dbReference>
<dbReference type="SMART" id="SM00320">
    <property type="entry name" value="WD40"/>
    <property type="match status" value="6"/>
</dbReference>
<feature type="compositionally biased region" description="Basic and acidic residues" evidence="1">
    <location>
        <begin position="783"/>
        <end position="793"/>
    </location>
</feature>
<evidence type="ECO:0000313" key="2">
    <source>
        <dbReference type="EMBL" id="KIW07300.1"/>
    </source>
</evidence>
<dbReference type="InParanoid" id="A0A0D2AL95"/>
<dbReference type="GeneID" id="27310123"/>
<dbReference type="InterPro" id="IPR046351">
    <property type="entry name" value="UTP4"/>
</dbReference>
<dbReference type="Gene3D" id="2.130.10.10">
    <property type="entry name" value="YVTN repeat-like/Quinoprotein amine dehydrogenase"/>
    <property type="match status" value="2"/>
</dbReference>
<dbReference type="GO" id="GO:0000462">
    <property type="term" value="P:maturation of SSU-rRNA from tricistronic rRNA transcript (SSU-rRNA, 5.8S rRNA, LSU-rRNA)"/>
    <property type="evidence" value="ECO:0007669"/>
    <property type="project" value="InterPro"/>
</dbReference>
<dbReference type="OrthoDB" id="8883818at2759"/>
<feature type="region of interest" description="Disordered" evidence="1">
    <location>
        <begin position="756"/>
        <end position="868"/>
    </location>
</feature>
<dbReference type="AlphaFoldDB" id="A0A0D2AL95"/>
<proteinExistence type="predicted"/>
<dbReference type="InterPro" id="IPR015943">
    <property type="entry name" value="WD40/YVTN_repeat-like_dom_sf"/>
</dbReference>
<name>A0A0D2AL95_9PEZI</name>
<evidence type="ECO:0000256" key="1">
    <source>
        <dbReference type="SAM" id="MobiDB-lite"/>
    </source>
</evidence>
<dbReference type="EMBL" id="KN847533">
    <property type="protein sequence ID" value="KIW07300.1"/>
    <property type="molecule type" value="Genomic_DNA"/>
</dbReference>
<dbReference type="HOGENOM" id="CLU_002392_2_1_1"/>
<organism evidence="2 3">
    <name type="scientific">Verruconis gallopava</name>
    <dbReference type="NCBI Taxonomy" id="253628"/>
    <lineage>
        <taxon>Eukaryota</taxon>
        <taxon>Fungi</taxon>
        <taxon>Dikarya</taxon>
        <taxon>Ascomycota</taxon>
        <taxon>Pezizomycotina</taxon>
        <taxon>Dothideomycetes</taxon>
        <taxon>Pleosporomycetidae</taxon>
        <taxon>Venturiales</taxon>
        <taxon>Sympoventuriaceae</taxon>
        <taxon>Verruconis</taxon>
    </lineage>
</organism>
<gene>
    <name evidence="2" type="ORF">PV09_02150</name>
</gene>
<dbReference type="SUPFAM" id="SSF50978">
    <property type="entry name" value="WD40 repeat-like"/>
    <property type="match status" value="2"/>
</dbReference>
<accession>A0A0D2AL95</accession>